<proteinExistence type="predicted"/>
<reference evidence="3" key="1">
    <citation type="submission" date="2011-05" db="EMBL/GenBank/DDBJ databases">
        <title>Complete sequence of Desulfotomaculum kuznetsovii DSM 6115.</title>
        <authorList>
            <person name="Lucas S."/>
            <person name="Han J."/>
            <person name="Lapidus A."/>
            <person name="Cheng J.-F."/>
            <person name="Goodwin L."/>
            <person name="Pitluck S."/>
            <person name="Peters L."/>
            <person name="Mikhailova N."/>
            <person name="Lu M."/>
            <person name="Saunders E."/>
            <person name="Han C."/>
            <person name="Tapia R."/>
            <person name="Land M."/>
            <person name="Hauser L."/>
            <person name="Kyrpides N."/>
            <person name="Ivanova N."/>
            <person name="Pagani I."/>
            <person name="Nazina T."/>
            <person name="Ivanova A."/>
            <person name="Parshina S."/>
            <person name="Kuever J."/>
            <person name="Muyzer G."/>
            <person name="Plugge C."/>
            <person name="Stams A."/>
            <person name="Woyke T."/>
        </authorList>
    </citation>
    <scope>NUCLEOTIDE SEQUENCE [LARGE SCALE GENOMIC DNA]</scope>
    <source>
        <strain evidence="3">DSM 6115 / VKM B-1805 / 17</strain>
    </source>
</reference>
<keyword evidence="3" id="KW-1185">Reference proteome</keyword>
<evidence type="ECO:0000313" key="3">
    <source>
        <dbReference type="Proteomes" id="UP000009229"/>
    </source>
</evidence>
<dbReference type="KEGG" id="dku:Desku_0698"/>
<accession>A0AAU8PRQ1</accession>
<dbReference type="Proteomes" id="UP000009229">
    <property type="component" value="Chromosome"/>
</dbReference>
<evidence type="ECO:0000313" key="2">
    <source>
        <dbReference type="EMBL" id="AEG14306.1"/>
    </source>
</evidence>
<dbReference type="EMBL" id="CP002770">
    <property type="protein sequence ID" value="AEG14306.1"/>
    <property type="molecule type" value="Genomic_DNA"/>
</dbReference>
<evidence type="ECO:0008006" key="4">
    <source>
        <dbReference type="Google" id="ProtNLM"/>
    </source>
</evidence>
<dbReference type="AlphaFoldDB" id="A0AAU8PRQ1"/>
<name>A0AAU8PRQ1_DESK7</name>
<organism evidence="2 3">
    <name type="scientific">Desulfofundulus kuznetsovii (strain DSM 6115 / VKM B-1805 / 17)</name>
    <name type="common">Desulfotomaculum kuznetsovii</name>
    <dbReference type="NCBI Taxonomy" id="760568"/>
    <lineage>
        <taxon>Bacteria</taxon>
        <taxon>Bacillati</taxon>
        <taxon>Bacillota</taxon>
        <taxon>Clostridia</taxon>
        <taxon>Eubacteriales</taxon>
        <taxon>Peptococcaceae</taxon>
        <taxon>Desulfofundulus</taxon>
    </lineage>
</organism>
<protein>
    <recommendedName>
        <fullName evidence="4">Transposase mutator type</fullName>
    </recommendedName>
</protein>
<feature type="compositionally biased region" description="Basic and acidic residues" evidence="1">
    <location>
        <begin position="71"/>
        <end position="84"/>
    </location>
</feature>
<sequence>MDESFLEKLLEEYSEEAIREKIRADCSKGAGTEIRNVPGLLVAALKEDYRHQPGRPRLQRTGKTPAAPLEPAEKEQEKRPKELLKSLYLS</sequence>
<feature type="region of interest" description="Disordered" evidence="1">
    <location>
        <begin position="50"/>
        <end position="90"/>
    </location>
</feature>
<gene>
    <name evidence="2" type="ordered locus">Desku_0698</name>
</gene>
<evidence type="ECO:0000256" key="1">
    <source>
        <dbReference type="SAM" id="MobiDB-lite"/>
    </source>
</evidence>